<dbReference type="EMBL" id="NASZ01000022">
    <property type="protein sequence ID" value="MBD0726101.1"/>
    <property type="molecule type" value="Genomic_DNA"/>
</dbReference>
<evidence type="ECO:0000259" key="3">
    <source>
        <dbReference type="Pfam" id="PF14905"/>
    </source>
</evidence>
<feature type="region of interest" description="Disordered" evidence="1">
    <location>
        <begin position="405"/>
        <end position="439"/>
    </location>
</feature>
<feature type="chain" id="PRO_5046579060" description="Outer membrane protein beta-barrel domain-containing protein" evidence="2">
    <location>
        <begin position="22"/>
        <end position="926"/>
    </location>
</feature>
<feature type="compositionally biased region" description="Low complexity" evidence="1">
    <location>
        <begin position="428"/>
        <end position="439"/>
    </location>
</feature>
<proteinExistence type="predicted"/>
<accession>A0ABR7UT75</accession>
<dbReference type="SUPFAM" id="SSF56935">
    <property type="entry name" value="Porins"/>
    <property type="match status" value="1"/>
</dbReference>
<dbReference type="SUPFAM" id="SSF49464">
    <property type="entry name" value="Carboxypeptidase regulatory domain-like"/>
    <property type="match status" value="1"/>
</dbReference>
<evidence type="ECO:0000256" key="1">
    <source>
        <dbReference type="SAM" id="MobiDB-lite"/>
    </source>
</evidence>
<evidence type="ECO:0000313" key="4">
    <source>
        <dbReference type="EMBL" id="MBD0726101.1"/>
    </source>
</evidence>
<feature type="signal peptide" evidence="2">
    <location>
        <begin position="1"/>
        <end position="21"/>
    </location>
</feature>
<keyword evidence="5" id="KW-1185">Reference proteome</keyword>
<dbReference type="Pfam" id="PF14905">
    <property type="entry name" value="OMP_b-brl_3"/>
    <property type="match status" value="1"/>
</dbReference>
<dbReference type="Proteomes" id="UP000661715">
    <property type="component" value="Unassembled WGS sequence"/>
</dbReference>
<keyword evidence="2" id="KW-0732">Signal</keyword>
<reference evidence="4 5" key="1">
    <citation type="journal article" date="2020" name="Microbiol. Res.">
        <title>Flavobacterium pokkalii sp. nov., a novel plant growth promoting native rhizobacteria isolated from pokkali rice grown in coastal saline affected agricultural regions of southern India, Kerala.</title>
        <authorList>
            <person name="Menon R.R."/>
            <person name="Kumari S."/>
            <person name="Viver T."/>
            <person name="Rameshkumar N."/>
        </authorList>
    </citation>
    <scope>NUCLEOTIDE SEQUENCE [LARGE SCALE GENOMIC DNA]</scope>
    <source>
        <strain evidence="4 5">L1I52</strain>
    </source>
</reference>
<dbReference type="Pfam" id="PF13715">
    <property type="entry name" value="CarbopepD_reg_2"/>
    <property type="match status" value="1"/>
</dbReference>
<sequence>MKRLLPILFSLFYCISFQAQNAIEVKGKLLDKKNQFPIEAATVYLSSAKDSTVIDYTISDKNGNFKLETKKITQPFFLKISYMGYQSLKKEMDALTESKDFGNLFLIENENVLNEVVIKSEAPPIRIKKDTLEFNASSFKVRPDANVETLLKQLPGVVIDEEGKITVNGKEVNQILVNGKPFFDKDGKIALQSLPADLINKIQVSDTKTKKEELNKQAASSNNASINLTIDKDKNKGLFGKIMAGAGTDNRYESNGLINYFKNKRKISVLTSFNNINSPGFSMNEIFDNMGGGRSRSGYYYGQNSFAVNGIRFGGGNGITRSNMIGVNYTDELAKHFDATGSYFFTNANTENKTSSKVTTFLPTGNLYSESRGTSNNETNGHNLNFEFEYKIDSTATIVVAPKFNKSQSNNRNESSGESYNTNGDLANESTNNYSSDSNNDKFNNSIFFNKRFKGNKQFLAVNFDNENSKDESNGMSVNKVDFQNPAEIDVDRNQNIRNKNITDNYHLNVEFSNKITDSLSVEIGGDFRINSNSTERKTFDFNDSSQEYNDFNAAQSNYFTTENIFIRPQTAFKITKKKINFNLEAGPMIIRQNTFSNYMGQDMGLRKNYVLPYFNMNSRYTISKSKSVGIYYDYRVDLPSAYQLLPVEDLSNPIGIYKGNPDLNPNKTHSGNISYNNYDYATRSGFYVYMYANYYENRVVSSMIYDKENLKTTSTYENISGNYSVSLGGSWNKTLKKEANIYKFSVGTYGGYSFDKGFVDGEIYEANTFSVYPRINFTYEIDKLFSLTANYNPVFNDSKYTNYTISSTSNFNHRAELQTTNYFGKKWIFANDFSYSYNSNISDGYKKDFYLWNTSLGYTFFKDQLTAKVKVYDILNQNQNATRYISPTNIYDSENTVLKRYLMFSLTYKISKFGGKEKKYNERRF</sequence>
<name>A0ABR7UT75_9FLAO</name>
<feature type="domain" description="Outer membrane protein beta-barrel" evidence="3">
    <location>
        <begin position="451"/>
        <end position="793"/>
    </location>
</feature>
<dbReference type="InterPro" id="IPR041700">
    <property type="entry name" value="OMP_b-brl_3"/>
</dbReference>
<protein>
    <recommendedName>
        <fullName evidence="3">Outer membrane protein beta-barrel domain-containing protein</fullName>
    </recommendedName>
</protein>
<gene>
    <name evidence="4" type="ORF">B6A10_13050</name>
</gene>
<dbReference type="RefSeq" id="WP_188221209.1">
    <property type="nucleotide sequence ID" value="NZ_NASZ01000022.1"/>
</dbReference>
<comment type="caution">
    <text evidence="4">The sequence shown here is derived from an EMBL/GenBank/DDBJ whole genome shotgun (WGS) entry which is preliminary data.</text>
</comment>
<evidence type="ECO:0000256" key="2">
    <source>
        <dbReference type="SAM" id="SignalP"/>
    </source>
</evidence>
<evidence type="ECO:0000313" key="5">
    <source>
        <dbReference type="Proteomes" id="UP000661715"/>
    </source>
</evidence>
<feature type="compositionally biased region" description="Polar residues" evidence="1">
    <location>
        <begin position="405"/>
        <end position="425"/>
    </location>
</feature>
<dbReference type="InterPro" id="IPR008969">
    <property type="entry name" value="CarboxyPept-like_regulatory"/>
</dbReference>
<organism evidence="4 5">
    <name type="scientific">Flavobacterium pokkalii</name>
    <dbReference type="NCBI Taxonomy" id="1940408"/>
    <lineage>
        <taxon>Bacteria</taxon>
        <taxon>Pseudomonadati</taxon>
        <taxon>Bacteroidota</taxon>
        <taxon>Flavobacteriia</taxon>
        <taxon>Flavobacteriales</taxon>
        <taxon>Flavobacteriaceae</taxon>
        <taxon>Flavobacterium</taxon>
    </lineage>
</organism>